<reference evidence="12 13" key="1">
    <citation type="submission" date="2016-06" db="EMBL/GenBank/DDBJ databases">
        <authorList>
            <person name="Kjaerup R.B."/>
            <person name="Dalgaard T.S."/>
            <person name="Juul-Madsen H.R."/>
        </authorList>
    </citation>
    <scope>NUCLEOTIDE SEQUENCE [LARGE SCALE GENOMIC DNA]</scope>
</reference>
<gene>
    <name evidence="12" type="ORF">ZT3D7_G11275</name>
</gene>
<dbReference type="SUPFAM" id="SSF53448">
    <property type="entry name" value="Nucleotide-diphospho-sugar transferases"/>
    <property type="match status" value="1"/>
</dbReference>
<feature type="transmembrane region" description="Helical" evidence="11">
    <location>
        <begin position="517"/>
        <end position="544"/>
    </location>
</feature>
<feature type="transmembrane region" description="Helical" evidence="11">
    <location>
        <begin position="137"/>
        <end position="158"/>
    </location>
</feature>
<dbReference type="EC" id="2.4.1.16" evidence="2"/>
<feature type="transmembrane region" description="Helical" evidence="11">
    <location>
        <begin position="112"/>
        <end position="131"/>
    </location>
</feature>
<feature type="transmembrane region" description="Helical" evidence="11">
    <location>
        <begin position="550"/>
        <end position="568"/>
    </location>
</feature>
<dbReference type="GO" id="GO:0005886">
    <property type="term" value="C:plasma membrane"/>
    <property type="evidence" value="ECO:0007669"/>
    <property type="project" value="UniProtKB-SubCell"/>
</dbReference>
<evidence type="ECO:0000256" key="10">
    <source>
        <dbReference type="SAM" id="MobiDB-lite"/>
    </source>
</evidence>
<evidence type="ECO:0000256" key="9">
    <source>
        <dbReference type="ARBA" id="ARBA00023180"/>
    </source>
</evidence>
<keyword evidence="8 11" id="KW-0472">Membrane</keyword>
<dbReference type="InterPro" id="IPR004835">
    <property type="entry name" value="Chitin_synth"/>
</dbReference>
<evidence type="ECO:0000256" key="7">
    <source>
        <dbReference type="ARBA" id="ARBA00022989"/>
    </source>
</evidence>
<dbReference type="AlphaFoldDB" id="A0A1X7S9C7"/>
<dbReference type="InterPro" id="IPR029044">
    <property type="entry name" value="Nucleotide-diphossugar_trans"/>
</dbReference>
<keyword evidence="5" id="KW-0808">Transferase</keyword>
<dbReference type="Pfam" id="PF03142">
    <property type="entry name" value="Chitin_synth_2"/>
    <property type="match status" value="2"/>
</dbReference>
<sequence length="673" mass="76796">MIPTRFDMRITNPERKWQHPTPTPRPVIPDVDEITEVQESEQAQATPAQALPSTQPATEMINSHVLQQASEIAQSPRFTFQTTQLPAKPRQVDVDGTLAKRGRRKIVLHKRIFQGTQLSLNGFFIFFTWYFAQYWYVILPIISAAIALNVVMIISLICKRTWTAIRPEEKITPETPESLVYIVPCYNETKEELTRSLDSLIAQQKVDDHKQAIVIICDGKVRGPGMEKTTADYLLDDILKDRTLRKRIPGGYTAWDSRPMDVTVQSGRYKSLPYFCIVKEQNQGKRDGLIAVRSFLYNFNRRQEKPATIMNQEYFDTMASWMLQDASIEHVDDLIGMDADTVFADECAYELVQTSRFKGTMGVAGYVAVDWKNKLWGFWRLYQNTEYTITQCLRRLHQGRVTHKVSCLPGACQLLKICEETCGDRVLVELFGRCPDFKDGLLKHIQASASEDRNHVCHMLTARPESKTRQALRAKAYTDVPVTWAVYLSQRRRWSLGATGNDWLLCWAPGMQWFERILSIVSALTWFLTPFVFAAYGSFIYAIVVHPSTTLLAITSIMLVPIVYYICIPAWHAQSWKEVFQFWTGLLIYIFFGPFCRMIVLCYSVKNIDSFGWGKTRQVIAEDGEKSGKLAPAGLPDQTKSTESLPERSPSVGDDHLNETARDIGDEEKTVGT</sequence>
<dbReference type="STRING" id="1276538.A0A1X7S9C7"/>
<keyword evidence="6 11" id="KW-0812">Transmembrane</keyword>
<feature type="region of interest" description="Disordered" evidence="10">
    <location>
        <begin position="625"/>
        <end position="673"/>
    </location>
</feature>
<name>A0A1X7S9C7_ZYMT9</name>
<evidence type="ECO:0000313" key="12">
    <source>
        <dbReference type="EMBL" id="SMQ56120.1"/>
    </source>
</evidence>
<evidence type="ECO:0000256" key="8">
    <source>
        <dbReference type="ARBA" id="ARBA00023136"/>
    </source>
</evidence>
<dbReference type="EMBL" id="LT853704">
    <property type="protein sequence ID" value="SMQ56120.1"/>
    <property type="molecule type" value="Genomic_DNA"/>
</dbReference>
<keyword evidence="3" id="KW-1003">Cell membrane</keyword>
<proteinExistence type="predicted"/>
<dbReference type="GO" id="GO:0030428">
    <property type="term" value="C:cell septum"/>
    <property type="evidence" value="ECO:0007669"/>
    <property type="project" value="TreeGrafter"/>
</dbReference>
<dbReference type="PANTHER" id="PTHR22914">
    <property type="entry name" value="CHITIN SYNTHASE"/>
    <property type="match status" value="1"/>
</dbReference>
<feature type="region of interest" description="Disordered" evidence="10">
    <location>
        <begin position="1"/>
        <end position="27"/>
    </location>
</feature>
<evidence type="ECO:0000313" key="13">
    <source>
        <dbReference type="Proteomes" id="UP000215127"/>
    </source>
</evidence>
<keyword evidence="9" id="KW-0325">Glycoprotein</keyword>
<evidence type="ECO:0000256" key="2">
    <source>
        <dbReference type="ARBA" id="ARBA00012543"/>
    </source>
</evidence>
<comment type="subcellular location">
    <subcellularLocation>
        <location evidence="1">Cell membrane</location>
        <topology evidence="1">Multi-pass membrane protein</topology>
    </subcellularLocation>
</comment>
<organism evidence="12 13">
    <name type="scientific">Zymoseptoria tritici (strain ST99CH_3D7)</name>
    <dbReference type="NCBI Taxonomy" id="1276538"/>
    <lineage>
        <taxon>Eukaryota</taxon>
        <taxon>Fungi</taxon>
        <taxon>Dikarya</taxon>
        <taxon>Ascomycota</taxon>
        <taxon>Pezizomycotina</taxon>
        <taxon>Dothideomycetes</taxon>
        <taxon>Dothideomycetidae</taxon>
        <taxon>Mycosphaerellales</taxon>
        <taxon>Mycosphaerellaceae</taxon>
        <taxon>Zymoseptoria</taxon>
    </lineage>
</organism>
<feature type="transmembrane region" description="Helical" evidence="11">
    <location>
        <begin position="580"/>
        <end position="600"/>
    </location>
</feature>
<dbReference type="Proteomes" id="UP000215127">
    <property type="component" value="Chromosome 13"/>
</dbReference>
<keyword evidence="13" id="KW-1185">Reference proteome</keyword>
<evidence type="ECO:0000256" key="1">
    <source>
        <dbReference type="ARBA" id="ARBA00004651"/>
    </source>
</evidence>
<dbReference type="PANTHER" id="PTHR22914:SF13">
    <property type="entry name" value="CHITIN SYNTHASE"/>
    <property type="match status" value="1"/>
</dbReference>
<feature type="compositionally biased region" description="Basic and acidic residues" evidence="10">
    <location>
        <begin position="653"/>
        <end position="673"/>
    </location>
</feature>
<feature type="compositionally biased region" description="Basic and acidic residues" evidence="10">
    <location>
        <begin position="1"/>
        <end position="17"/>
    </location>
</feature>
<evidence type="ECO:0000256" key="5">
    <source>
        <dbReference type="ARBA" id="ARBA00022679"/>
    </source>
</evidence>
<evidence type="ECO:0000256" key="3">
    <source>
        <dbReference type="ARBA" id="ARBA00022475"/>
    </source>
</evidence>
<evidence type="ECO:0000256" key="11">
    <source>
        <dbReference type="SAM" id="Phobius"/>
    </source>
</evidence>
<evidence type="ECO:0000256" key="6">
    <source>
        <dbReference type="ARBA" id="ARBA00022692"/>
    </source>
</evidence>
<dbReference type="GO" id="GO:0006031">
    <property type="term" value="P:chitin biosynthetic process"/>
    <property type="evidence" value="ECO:0007669"/>
    <property type="project" value="TreeGrafter"/>
</dbReference>
<dbReference type="GO" id="GO:0004100">
    <property type="term" value="F:chitin synthase activity"/>
    <property type="evidence" value="ECO:0007669"/>
    <property type="project" value="UniProtKB-EC"/>
</dbReference>
<protein>
    <recommendedName>
        <fullName evidence="2">chitin synthase</fullName>
        <ecNumber evidence="2">2.4.1.16</ecNumber>
    </recommendedName>
</protein>
<accession>A0A1X7S9C7</accession>
<keyword evidence="7 11" id="KW-1133">Transmembrane helix</keyword>
<evidence type="ECO:0000256" key="4">
    <source>
        <dbReference type="ARBA" id="ARBA00022676"/>
    </source>
</evidence>
<keyword evidence="4" id="KW-0328">Glycosyltransferase</keyword>
<dbReference type="GO" id="GO:0031505">
    <property type="term" value="P:fungal-type cell wall organization"/>
    <property type="evidence" value="ECO:0007669"/>
    <property type="project" value="TreeGrafter"/>
</dbReference>